<gene>
    <name evidence="2" type="ORF">D1223_08285</name>
</gene>
<dbReference type="RefSeq" id="WP_119375918.1">
    <property type="nucleotide sequence ID" value="NZ_QWFX01000006.1"/>
</dbReference>
<name>A0A399RGY8_9PROT</name>
<accession>A0A399RGY8</accession>
<feature type="chain" id="PRO_5017264604" description="TonB C-terminal domain-containing protein" evidence="1">
    <location>
        <begin position="23"/>
        <end position="180"/>
    </location>
</feature>
<evidence type="ECO:0000313" key="2">
    <source>
        <dbReference type="EMBL" id="RIJ30608.1"/>
    </source>
</evidence>
<comment type="caution">
    <text evidence="2">The sequence shown here is derived from an EMBL/GenBank/DDBJ whole genome shotgun (WGS) entry which is preliminary data.</text>
</comment>
<evidence type="ECO:0000313" key="3">
    <source>
        <dbReference type="Proteomes" id="UP000266385"/>
    </source>
</evidence>
<dbReference type="Gene3D" id="3.30.1150.10">
    <property type="match status" value="1"/>
</dbReference>
<organism evidence="2 3">
    <name type="scientific">Henriciella mobilis</name>
    <dbReference type="NCBI Taxonomy" id="2305467"/>
    <lineage>
        <taxon>Bacteria</taxon>
        <taxon>Pseudomonadati</taxon>
        <taxon>Pseudomonadota</taxon>
        <taxon>Alphaproteobacteria</taxon>
        <taxon>Hyphomonadales</taxon>
        <taxon>Hyphomonadaceae</taxon>
        <taxon>Henriciella</taxon>
    </lineage>
</organism>
<dbReference type="EMBL" id="QWFX01000006">
    <property type="protein sequence ID" value="RIJ30608.1"/>
    <property type="molecule type" value="Genomic_DNA"/>
</dbReference>
<keyword evidence="1" id="KW-0732">Signal</keyword>
<dbReference type="Proteomes" id="UP000266385">
    <property type="component" value="Unassembled WGS sequence"/>
</dbReference>
<evidence type="ECO:0008006" key="4">
    <source>
        <dbReference type="Google" id="ProtNLM"/>
    </source>
</evidence>
<protein>
    <recommendedName>
        <fullName evidence="4">TonB C-terminal domain-containing protein</fullName>
    </recommendedName>
</protein>
<dbReference type="SUPFAM" id="SSF74653">
    <property type="entry name" value="TolA/TonB C-terminal domain"/>
    <property type="match status" value="1"/>
</dbReference>
<dbReference type="AlphaFoldDB" id="A0A399RGY8"/>
<proteinExistence type="predicted"/>
<dbReference type="OrthoDB" id="7618094at2"/>
<feature type="signal peptide" evidence="1">
    <location>
        <begin position="1"/>
        <end position="22"/>
    </location>
</feature>
<sequence length="180" mass="19175">MKLIPSIAVLSISLLAAGTAKADMDYHGFNKETVDSLNERLAEPLTGEVLAVLSQHTDIEACGGTKTVTMQTPDGWDERIESANMPGGDVIMPVPTEALAPDYPALYNVLGVEGVCEVMFDVNEDGATEEIMTNCTLPQFAKATRAMIGPLEFTPGDGADTPATDDIIIPVQYCLAPEEE</sequence>
<evidence type="ECO:0000256" key="1">
    <source>
        <dbReference type="SAM" id="SignalP"/>
    </source>
</evidence>
<reference evidence="2 3" key="1">
    <citation type="submission" date="2018-08" db="EMBL/GenBank/DDBJ databases">
        <title>Henriciella mobilis sp. nov., isolated from seawater.</title>
        <authorList>
            <person name="Cheng H."/>
            <person name="Wu Y.-H."/>
            <person name="Xu X.-W."/>
            <person name="Guo L.-L."/>
        </authorList>
    </citation>
    <scope>NUCLEOTIDE SEQUENCE [LARGE SCALE GENOMIC DNA]</scope>
    <source>
        <strain evidence="2 3">JN25</strain>
    </source>
</reference>
<keyword evidence="3" id="KW-1185">Reference proteome</keyword>